<dbReference type="FunFam" id="1.10.1200.10:FF:000005">
    <property type="entry name" value="Nonribosomal peptide synthetase 1"/>
    <property type="match status" value="1"/>
</dbReference>
<dbReference type="EMBL" id="VUOB01000060">
    <property type="protein sequence ID" value="KAA2254639.1"/>
    <property type="molecule type" value="Genomic_DNA"/>
</dbReference>
<keyword evidence="6" id="KW-1185">Reference proteome</keyword>
<dbReference type="CDD" id="cd12117">
    <property type="entry name" value="A_NRPS_Srf_like"/>
    <property type="match status" value="1"/>
</dbReference>
<evidence type="ECO:0000256" key="3">
    <source>
        <dbReference type="ARBA" id="ARBA00022553"/>
    </source>
</evidence>
<dbReference type="GO" id="GO:0031177">
    <property type="term" value="F:phosphopantetheine binding"/>
    <property type="evidence" value="ECO:0007669"/>
    <property type="project" value="InterPro"/>
</dbReference>
<evidence type="ECO:0000313" key="5">
    <source>
        <dbReference type="EMBL" id="KAA2254639.1"/>
    </source>
</evidence>
<dbReference type="InterPro" id="IPR020806">
    <property type="entry name" value="PKS_PP-bd"/>
</dbReference>
<evidence type="ECO:0000313" key="6">
    <source>
        <dbReference type="Proteomes" id="UP000323454"/>
    </source>
</evidence>
<dbReference type="InterPro" id="IPR009081">
    <property type="entry name" value="PP-bd_ACP"/>
</dbReference>
<keyword evidence="3" id="KW-0597">Phosphoprotein</keyword>
<dbReference type="Gene3D" id="3.30.300.30">
    <property type="match status" value="1"/>
</dbReference>
<dbReference type="PANTHER" id="PTHR45527:SF1">
    <property type="entry name" value="FATTY ACID SYNTHASE"/>
    <property type="match status" value="1"/>
</dbReference>
<name>A0A5B2WW15_9PSEU</name>
<reference evidence="5 6" key="2">
    <citation type="submission" date="2019-09" db="EMBL/GenBank/DDBJ databases">
        <authorList>
            <person name="Jin C."/>
        </authorList>
    </citation>
    <scope>NUCLEOTIDE SEQUENCE [LARGE SCALE GENOMIC DNA]</scope>
    <source>
        <strain evidence="5 6">AN110305</strain>
    </source>
</reference>
<sequence>MGTADDGTVTTVYDRFADIARTTPEATAVVFGDERLSYGDLSARADEIAGHLAAEGVRAGDLVGVLLDRSAHLIASLLAVLRVRAAYVALDPRDPPERIAALLADAGVRVALTERAHRDLVGGDVIALLAPELDSAPTGDLPVRQGDPADLAYLAYTSGSTGTPKGVCVPHRAIVRLVLGQELVAARRTDVFLQYAPVAFDASTLEIWGPLLNGGTLVVAPPGELGPAELVELVRRERVTVLWLTAGLFHQVVDEGLTDLPALRRLIAGGDVLSAAHVDRAVAALPDCVVVNGYGPTENTTFTCWHPVRAPLAGRDVPIGLPVNGTEVYLLDDDLRPVADGTVGTLHAAGAGLARGYLNRPSLTAQRFLPNPFATSRGALMYDTGDLARWHDGVLEFVGRADGQVKVRGYRVEPGEVEAALRGLADVRNAVVVAQDHSVGGRRLAAFYESEFAIPSSELRRSLSATLPGYLVPATFTWLESLPLTAVGKADRAALAARRNRQRPDIGSDYRAPTTRLESWLAGLWQEVMEIDPVGVDDDFFELGGHSLLATRVTSEIASEFDVFVRARTFYENPTIAELAVQVAALADAPAADVEEARA</sequence>
<dbReference type="InterPro" id="IPR020845">
    <property type="entry name" value="AMP-binding_CS"/>
</dbReference>
<dbReference type="Pfam" id="PF13193">
    <property type="entry name" value="AMP-binding_C"/>
    <property type="match status" value="1"/>
</dbReference>
<dbReference type="AlphaFoldDB" id="A0A5B2WW15"/>
<dbReference type="GO" id="GO:0044550">
    <property type="term" value="P:secondary metabolite biosynthetic process"/>
    <property type="evidence" value="ECO:0007669"/>
    <property type="project" value="TreeGrafter"/>
</dbReference>
<evidence type="ECO:0000256" key="1">
    <source>
        <dbReference type="ARBA" id="ARBA00001957"/>
    </source>
</evidence>
<protein>
    <submittedName>
        <fullName evidence="5">Non-ribosomal peptide synthetase</fullName>
    </submittedName>
</protein>
<dbReference type="RefSeq" id="WP_149853188.1">
    <property type="nucleotide sequence ID" value="NZ_VUOB01000060.1"/>
</dbReference>
<dbReference type="GO" id="GO:0043041">
    <property type="term" value="P:amino acid activation for nonribosomal peptide biosynthetic process"/>
    <property type="evidence" value="ECO:0007669"/>
    <property type="project" value="TreeGrafter"/>
</dbReference>
<dbReference type="PROSITE" id="PS00012">
    <property type="entry name" value="PHOSPHOPANTETHEINE"/>
    <property type="match status" value="1"/>
</dbReference>
<dbReference type="SUPFAM" id="SSF47336">
    <property type="entry name" value="ACP-like"/>
    <property type="match status" value="1"/>
</dbReference>
<dbReference type="Pfam" id="PF00501">
    <property type="entry name" value="AMP-binding"/>
    <property type="match status" value="1"/>
</dbReference>
<dbReference type="SUPFAM" id="SSF56801">
    <property type="entry name" value="Acetyl-CoA synthetase-like"/>
    <property type="match status" value="1"/>
</dbReference>
<keyword evidence="2" id="KW-0596">Phosphopantetheine</keyword>
<dbReference type="Gene3D" id="3.40.50.980">
    <property type="match status" value="2"/>
</dbReference>
<dbReference type="InterPro" id="IPR000873">
    <property type="entry name" value="AMP-dep_synth/lig_dom"/>
</dbReference>
<dbReference type="Gene3D" id="3.40.50.1820">
    <property type="entry name" value="alpha/beta hydrolase"/>
    <property type="match status" value="1"/>
</dbReference>
<dbReference type="InterPro" id="IPR010071">
    <property type="entry name" value="AA_adenyl_dom"/>
</dbReference>
<evidence type="ECO:0000259" key="4">
    <source>
        <dbReference type="PROSITE" id="PS50075"/>
    </source>
</evidence>
<organism evidence="5 6">
    <name type="scientific">Solihabitans fulvus</name>
    <dbReference type="NCBI Taxonomy" id="1892852"/>
    <lineage>
        <taxon>Bacteria</taxon>
        <taxon>Bacillati</taxon>
        <taxon>Actinomycetota</taxon>
        <taxon>Actinomycetes</taxon>
        <taxon>Pseudonocardiales</taxon>
        <taxon>Pseudonocardiaceae</taxon>
        <taxon>Solihabitans</taxon>
    </lineage>
</organism>
<dbReference type="InterPro" id="IPR036736">
    <property type="entry name" value="ACP-like_sf"/>
</dbReference>
<feature type="domain" description="Carrier" evidence="4">
    <location>
        <begin position="512"/>
        <end position="587"/>
    </location>
</feature>
<dbReference type="PROSITE" id="PS50075">
    <property type="entry name" value="CARRIER"/>
    <property type="match status" value="1"/>
</dbReference>
<dbReference type="SMART" id="SM00823">
    <property type="entry name" value="PKS_PP"/>
    <property type="match status" value="1"/>
</dbReference>
<dbReference type="InterPro" id="IPR045851">
    <property type="entry name" value="AMP-bd_C_sf"/>
</dbReference>
<dbReference type="NCBIfam" id="TIGR01733">
    <property type="entry name" value="AA-adenyl-dom"/>
    <property type="match status" value="1"/>
</dbReference>
<dbReference type="GO" id="GO:0005737">
    <property type="term" value="C:cytoplasm"/>
    <property type="evidence" value="ECO:0007669"/>
    <property type="project" value="TreeGrafter"/>
</dbReference>
<proteinExistence type="predicted"/>
<comment type="caution">
    <text evidence="5">The sequence shown here is derived from an EMBL/GenBank/DDBJ whole genome shotgun (WGS) entry which is preliminary data.</text>
</comment>
<dbReference type="PROSITE" id="PS00455">
    <property type="entry name" value="AMP_BINDING"/>
    <property type="match status" value="1"/>
</dbReference>
<dbReference type="InterPro" id="IPR029058">
    <property type="entry name" value="AB_hydrolase_fold"/>
</dbReference>
<dbReference type="InterPro" id="IPR025110">
    <property type="entry name" value="AMP-bd_C"/>
</dbReference>
<gene>
    <name evidence="5" type="ORF">F0L68_29860</name>
</gene>
<dbReference type="InterPro" id="IPR006162">
    <property type="entry name" value="Ppantetheine_attach_site"/>
</dbReference>
<accession>A0A5B2WW15</accession>
<dbReference type="PANTHER" id="PTHR45527">
    <property type="entry name" value="NONRIBOSOMAL PEPTIDE SYNTHETASE"/>
    <property type="match status" value="1"/>
</dbReference>
<dbReference type="Gene3D" id="2.30.38.10">
    <property type="entry name" value="Luciferase, Domain 3"/>
    <property type="match status" value="1"/>
</dbReference>
<reference evidence="5 6" key="1">
    <citation type="submission" date="2019-09" db="EMBL/GenBank/DDBJ databases">
        <title>Goodfellowia gen. nov., a new genus of the Pseudonocardineae related to Actinoalloteichus, containing Goodfellowia coeruleoviolacea gen. nov., comb. nov. gen. nov., comb. nov.</title>
        <authorList>
            <person name="Labeda D."/>
        </authorList>
    </citation>
    <scope>NUCLEOTIDE SEQUENCE [LARGE SCALE GENOMIC DNA]</scope>
    <source>
        <strain evidence="5 6">AN110305</strain>
    </source>
</reference>
<dbReference type="OrthoDB" id="3243414at2"/>
<dbReference type="Proteomes" id="UP000323454">
    <property type="component" value="Unassembled WGS sequence"/>
</dbReference>
<dbReference type="Pfam" id="PF00550">
    <property type="entry name" value="PP-binding"/>
    <property type="match status" value="1"/>
</dbReference>
<comment type="cofactor">
    <cofactor evidence="1">
        <name>pantetheine 4'-phosphate</name>
        <dbReference type="ChEBI" id="CHEBI:47942"/>
    </cofactor>
</comment>
<evidence type="ECO:0000256" key="2">
    <source>
        <dbReference type="ARBA" id="ARBA00022450"/>
    </source>
</evidence>